<evidence type="ECO:0000256" key="1">
    <source>
        <dbReference type="ARBA" id="ARBA00001966"/>
    </source>
</evidence>
<evidence type="ECO:0000256" key="4">
    <source>
        <dbReference type="ARBA" id="ARBA00022485"/>
    </source>
</evidence>
<protein>
    <recommendedName>
        <fullName evidence="10">Exonuclease V</fullName>
    </recommendedName>
</protein>
<dbReference type="OrthoDB" id="354769at2759"/>
<sequence>MPHDILKPTPAHTNNDEDSDYGSDFSPEDLLLLERLLIQANSEFTPPLAIVDADDEEGHGHFAYIPRPNPAYSQDDDNEKEVASQHNYIPAEQNIKKLVGATLSGPPLLEPTSLLGNEFSANEFDDDTLDSWEVWKDNLPQPNDADKNSKNPETIDGGGGVIGVSLKDALKKPQNVYDIESDTKKGPSLLTRFRSPPKKPLSVTDIVSPAWCELQYYFTLTRYGKKRPTMAMKRGSEVHAKLEEEIFTKVQVPVQSREDSWALQLWNLITSLRTLRETGITRELQVWGVLKGQVITGVIDELRIGTVGDEVDLKNEAELNRTITAEALLADKGRPVPPISARHNDEQLVFLTDTKTRSNRTVPRGPSLRGTVYQLMLYHALLQEFASHRTDFDIVFKRYNLDPHKSFTPTFLEQMYEVEGPRLDSSRPNEAPHTTLESQESGSSQSHSHSIETPSSSFLSRMAHLADGTPVPSVSAPSESNFRIGSQWSDVSSLSQAQSPPNTQSSIPDSSYPASLRAPPYPAPQTSTPLQPLSLFHRYNTLYSLLDLLRKEVTSTFPLGSGSISPCLHACYRDKNTSEITGRRVFIHDSELMDAYLTSEIAWWAGSRESRGVRTEESFKCGMCEFASGCDWRASLQEQDEVRRREQAFDKSGWQKGGTTSSTQRKDFSSNLYPQVEHENESETENQDAPPQSRIPGAWISETSSEARQPQNGLEIGSGRKGQPRSRSII</sequence>
<keyword evidence="6" id="KW-0269">Exonuclease</keyword>
<comment type="cofactor">
    <cofactor evidence="1">
        <name>[4Fe-4S] cluster</name>
        <dbReference type="ChEBI" id="CHEBI:49883"/>
    </cofactor>
</comment>
<feature type="compositionally biased region" description="Polar residues" evidence="7">
    <location>
        <begin position="489"/>
        <end position="513"/>
    </location>
</feature>
<evidence type="ECO:0000256" key="6">
    <source>
        <dbReference type="ARBA" id="ARBA00022839"/>
    </source>
</evidence>
<dbReference type="PANTHER" id="PTHR14464:SF4">
    <property type="entry name" value="EXONUCLEASE V"/>
    <property type="match status" value="1"/>
</dbReference>
<keyword evidence="5" id="KW-0540">Nuclease</keyword>
<evidence type="ECO:0000256" key="5">
    <source>
        <dbReference type="ARBA" id="ARBA00022722"/>
    </source>
</evidence>
<dbReference type="PANTHER" id="PTHR14464">
    <property type="entry name" value="EXONUCLEASE V"/>
    <property type="match status" value="1"/>
</dbReference>
<feature type="region of interest" description="Disordered" evidence="7">
    <location>
        <begin position="422"/>
        <end position="454"/>
    </location>
</feature>
<dbReference type="EMBL" id="CAJPDQ010000002">
    <property type="protein sequence ID" value="CAF9905133.1"/>
    <property type="molecule type" value="Genomic_DNA"/>
</dbReference>
<feature type="region of interest" description="Disordered" evidence="7">
    <location>
        <begin position="489"/>
        <end position="529"/>
    </location>
</feature>
<dbReference type="GO" id="GO:0005634">
    <property type="term" value="C:nucleus"/>
    <property type="evidence" value="ECO:0007669"/>
    <property type="project" value="TreeGrafter"/>
</dbReference>
<keyword evidence="6" id="KW-0378">Hydrolase</keyword>
<comment type="similarity">
    <text evidence="2">Belongs to the EXO5 family.</text>
</comment>
<feature type="region of interest" description="Disordered" evidence="7">
    <location>
        <begin position="643"/>
        <end position="730"/>
    </location>
</feature>
<feature type="compositionally biased region" description="Polar residues" evidence="7">
    <location>
        <begin position="657"/>
        <end position="673"/>
    </location>
</feature>
<accession>A0A8H3EH19</accession>
<keyword evidence="4" id="KW-0411">Iron-sulfur</keyword>
<dbReference type="Proteomes" id="UP000664169">
    <property type="component" value="Unassembled WGS sequence"/>
</dbReference>
<dbReference type="InterPro" id="IPR019190">
    <property type="entry name" value="EXOV"/>
</dbReference>
<feature type="region of interest" description="Disordered" evidence="7">
    <location>
        <begin position="135"/>
        <end position="159"/>
    </location>
</feature>
<name>A0A8H3EH19_9LECA</name>
<dbReference type="GO" id="GO:0045145">
    <property type="term" value="F:single-stranded DNA 5'-3' DNA exonuclease activity"/>
    <property type="evidence" value="ECO:0007669"/>
    <property type="project" value="InterPro"/>
</dbReference>
<keyword evidence="9" id="KW-1185">Reference proteome</keyword>
<gene>
    <name evidence="8" type="ORF">GOMPHAMPRED_003050</name>
</gene>
<evidence type="ECO:0000256" key="3">
    <source>
        <dbReference type="ARBA" id="ARBA00011245"/>
    </source>
</evidence>
<evidence type="ECO:0000256" key="7">
    <source>
        <dbReference type="SAM" id="MobiDB-lite"/>
    </source>
</evidence>
<evidence type="ECO:0008006" key="10">
    <source>
        <dbReference type="Google" id="ProtNLM"/>
    </source>
</evidence>
<feature type="compositionally biased region" description="Polar residues" evidence="7">
    <location>
        <begin position="701"/>
        <end position="712"/>
    </location>
</feature>
<organism evidence="8 9">
    <name type="scientific">Gomphillus americanus</name>
    <dbReference type="NCBI Taxonomy" id="1940652"/>
    <lineage>
        <taxon>Eukaryota</taxon>
        <taxon>Fungi</taxon>
        <taxon>Dikarya</taxon>
        <taxon>Ascomycota</taxon>
        <taxon>Pezizomycotina</taxon>
        <taxon>Lecanoromycetes</taxon>
        <taxon>OSLEUM clade</taxon>
        <taxon>Ostropomycetidae</taxon>
        <taxon>Ostropales</taxon>
        <taxon>Graphidaceae</taxon>
        <taxon>Gomphilloideae</taxon>
        <taxon>Gomphillus</taxon>
    </lineage>
</organism>
<keyword evidence="4" id="KW-0004">4Fe-4S</keyword>
<evidence type="ECO:0000256" key="2">
    <source>
        <dbReference type="ARBA" id="ARBA00009797"/>
    </source>
</evidence>
<dbReference type="Pfam" id="PF09810">
    <property type="entry name" value="Exo5"/>
    <property type="match status" value="1"/>
</dbReference>
<feature type="compositionally biased region" description="Low complexity" evidence="7">
    <location>
        <begin position="438"/>
        <end position="454"/>
    </location>
</feature>
<comment type="caution">
    <text evidence="8">The sequence shown here is derived from an EMBL/GenBank/DDBJ whole genome shotgun (WGS) entry which is preliminary data.</text>
</comment>
<keyword evidence="4" id="KW-0408">Iron</keyword>
<evidence type="ECO:0000313" key="9">
    <source>
        <dbReference type="Proteomes" id="UP000664169"/>
    </source>
</evidence>
<keyword evidence="4" id="KW-0479">Metal-binding</keyword>
<proteinExistence type="inferred from homology"/>
<dbReference type="GO" id="GO:0036297">
    <property type="term" value="P:interstrand cross-link repair"/>
    <property type="evidence" value="ECO:0007669"/>
    <property type="project" value="TreeGrafter"/>
</dbReference>
<feature type="region of interest" description="Disordered" evidence="7">
    <location>
        <begin position="1"/>
        <end position="26"/>
    </location>
</feature>
<dbReference type="AlphaFoldDB" id="A0A8H3EH19"/>
<dbReference type="GO" id="GO:0005739">
    <property type="term" value="C:mitochondrion"/>
    <property type="evidence" value="ECO:0007669"/>
    <property type="project" value="TreeGrafter"/>
</dbReference>
<comment type="subunit">
    <text evidence="3">Monomer.</text>
</comment>
<dbReference type="GO" id="GO:0051539">
    <property type="term" value="F:4 iron, 4 sulfur cluster binding"/>
    <property type="evidence" value="ECO:0007669"/>
    <property type="project" value="UniProtKB-KW"/>
</dbReference>
<reference evidence="8" key="1">
    <citation type="submission" date="2021-03" db="EMBL/GenBank/DDBJ databases">
        <authorList>
            <person name="Tagirdzhanova G."/>
        </authorList>
    </citation>
    <scope>NUCLEOTIDE SEQUENCE</scope>
</reference>
<evidence type="ECO:0000313" key="8">
    <source>
        <dbReference type="EMBL" id="CAF9905133.1"/>
    </source>
</evidence>